<dbReference type="EMBL" id="CDHN01000004">
    <property type="protein sequence ID" value="CEJ92148.1"/>
    <property type="molecule type" value="Genomic_DNA"/>
</dbReference>
<accession>A0A0A1TME2</accession>
<dbReference type="STRING" id="1531966.A0A0A1TME2"/>
<evidence type="ECO:0000313" key="2">
    <source>
        <dbReference type="Proteomes" id="UP000039046"/>
    </source>
</evidence>
<name>A0A0A1TME2_9HYPO</name>
<reference evidence="1 2" key="1">
    <citation type="journal article" date="2015" name="Genome Announc.">
        <title>Draft Genome Sequence and Gene Annotation of the Entomopathogenic Fungus Verticillium hemipterigenum.</title>
        <authorList>
            <person name="Horn F."/>
            <person name="Habel A."/>
            <person name="Scharf D.H."/>
            <person name="Dworschak J."/>
            <person name="Brakhage A.A."/>
            <person name="Guthke R."/>
            <person name="Hertweck C."/>
            <person name="Linde J."/>
        </authorList>
    </citation>
    <scope>NUCLEOTIDE SEQUENCE [LARGE SCALE GENOMIC DNA]</scope>
</reference>
<evidence type="ECO:0008006" key="3">
    <source>
        <dbReference type="Google" id="ProtNLM"/>
    </source>
</evidence>
<gene>
    <name evidence="1" type="ORF">VHEMI07816</name>
</gene>
<evidence type="ECO:0000313" key="1">
    <source>
        <dbReference type="EMBL" id="CEJ92148.1"/>
    </source>
</evidence>
<protein>
    <recommendedName>
        <fullName evidence="3">Aminoglycoside phosphotransferase domain-containing protein</fullName>
    </recommendedName>
</protein>
<proteinExistence type="predicted"/>
<dbReference type="AlphaFoldDB" id="A0A0A1TME2"/>
<keyword evidence="2" id="KW-1185">Reference proteome</keyword>
<dbReference type="OrthoDB" id="2906425at2759"/>
<dbReference type="HOGENOM" id="CLU_2321997_0_0_1"/>
<dbReference type="Proteomes" id="UP000039046">
    <property type="component" value="Unassembled WGS sequence"/>
</dbReference>
<organism evidence="1 2">
    <name type="scientific">[Torrubiella] hemipterigena</name>
    <dbReference type="NCBI Taxonomy" id="1531966"/>
    <lineage>
        <taxon>Eukaryota</taxon>
        <taxon>Fungi</taxon>
        <taxon>Dikarya</taxon>
        <taxon>Ascomycota</taxon>
        <taxon>Pezizomycotina</taxon>
        <taxon>Sordariomycetes</taxon>
        <taxon>Hypocreomycetidae</taxon>
        <taxon>Hypocreales</taxon>
        <taxon>Clavicipitaceae</taxon>
        <taxon>Clavicipitaceae incertae sedis</taxon>
        <taxon>'Torrubiella' clade</taxon>
    </lineage>
</organism>
<sequence length="99" mass="11274">MRRQECLLLLYEGKPPGPRERVPYPEGDVLYECFVRVVVCHGDLVTKYTDDSNGMGRTDTPNEAIALKFIKENTTIPVPKVISSDWDRITMEYISGQPL</sequence>